<evidence type="ECO:0000313" key="2">
    <source>
        <dbReference type="EMBL" id="CAE0433777.1"/>
    </source>
</evidence>
<gene>
    <name evidence="1" type="ORF">ASTO00021_LOCUS4093</name>
    <name evidence="2" type="ORF">ASTO00021_LOCUS4094</name>
</gene>
<sequence>MMYYPQNIAALTSAPQAQVSSATAAANVTGASNISYVPIQMATPLSTSVCTQEDSQNQNALMMALLQLQQQQQKELSKSIGLMHPQFFLTPDSPLSVPTCFSLQGTTLSPYAKGVAGLTYDLNDLQKNLRGKRKLGDLLQPSLKRPRDFRDVNSIRDEDSDKIRAIIAFLERVERPRTWSPEETYCLAQVIIENAALIKQVRYKELHQYFLEKLRLHFGLETKKTRQAFWARHCRIREKLGVEKYNSIFWGDNTFEELKKELKVES</sequence>
<reference evidence="1" key="1">
    <citation type="submission" date="2021-01" db="EMBL/GenBank/DDBJ databases">
        <authorList>
            <person name="Corre E."/>
            <person name="Pelletier E."/>
            <person name="Niang G."/>
            <person name="Scheremetjew M."/>
            <person name="Finn R."/>
            <person name="Kale V."/>
            <person name="Holt S."/>
            <person name="Cochrane G."/>
            <person name="Meng A."/>
            <person name="Brown T."/>
            <person name="Cohen L."/>
        </authorList>
    </citation>
    <scope>NUCLEOTIDE SEQUENCE</scope>
    <source>
        <strain evidence="1">GSBS06</strain>
    </source>
</reference>
<organism evidence="1">
    <name type="scientific">Aplanochytrium stocchinoi</name>
    <dbReference type="NCBI Taxonomy" id="215587"/>
    <lineage>
        <taxon>Eukaryota</taxon>
        <taxon>Sar</taxon>
        <taxon>Stramenopiles</taxon>
        <taxon>Bigyra</taxon>
        <taxon>Labyrinthulomycetes</taxon>
        <taxon>Thraustochytrida</taxon>
        <taxon>Thraustochytriidae</taxon>
        <taxon>Aplanochytrium</taxon>
    </lineage>
</organism>
<dbReference type="EMBL" id="HBIN01005651">
    <property type="protein sequence ID" value="CAE0433776.1"/>
    <property type="molecule type" value="Transcribed_RNA"/>
</dbReference>
<dbReference type="AlphaFoldDB" id="A0A6S8AQS8"/>
<dbReference type="EMBL" id="HBIN01005652">
    <property type="protein sequence ID" value="CAE0433777.1"/>
    <property type="molecule type" value="Transcribed_RNA"/>
</dbReference>
<evidence type="ECO:0000313" key="1">
    <source>
        <dbReference type="EMBL" id="CAE0433776.1"/>
    </source>
</evidence>
<proteinExistence type="predicted"/>
<name>A0A6S8AQS8_9STRA</name>
<accession>A0A6S8AQS8</accession>
<protein>
    <submittedName>
        <fullName evidence="1">Uncharacterized protein</fullName>
    </submittedName>
</protein>